<dbReference type="PANTHER" id="PTHR42756">
    <property type="entry name" value="TRANSCRIPTIONAL REGULATOR, MARR"/>
    <property type="match status" value="1"/>
</dbReference>
<keyword evidence="3" id="KW-0804">Transcription</keyword>
<dbReference type="InterPro" id="IPR000835">
    <property type="entry name" value="HTH_MarR-typ"/>
</dbReference>
<dbReference type="SMART" id="SM00347">
    <property type="entry name" value="HTH_MARR"/>
    <property type="match status" value="1"/>
</dbReference>
<evidence type="ECO:0000256" key="1">
    <source>
        <dbReference type="ARBA" id="ARBA00023015"/>
    </source>
</evidence>
<reference evidence="5 6" key="1">
    <citation type="journal article" date="2015" name="Microbiology (Mosc.)">
        <title>Genomics of the Weissella cibaria species with an examination of its metabolic traits.</title>
        <authorList>
            <person name="Lynch K.M."/>
            <person name="Lucid A."/>
            <person name="Arendt E.K."/>
            <person name="Sleator R.D."/>
            <person name="Lucey B."/>
            <person name="Coffey A."/>
        </authorList>
    </citation>
    <scope>NUCLEOTIDE SEQUENCE [LARGE SCALE GENOMIC DNA]</scope>
    <source>
        <strain evidence="5 6">AB3b</strain>
    </source>
</reference>
<comment type="caution">
    <text evidence="5">The sequence shown here is derived from an EMBL/GenBank/DDBJ whole genome shotgun (WGS) entry which is preliminary data.</text>
</comment>
<dbReference type="Pfam" id="PF01047">
    <property type="entry name" value="MarR"/>
    <property type="match status" value="1"/>
</dbReference>
<keyword evidence="1" id="KW-0805">Transcription regulation</keyword>
<evidence type="ECO:0000313" key="5">
    <source>
        <dbReference type="EMBL" id="KIU24874.1"/>
    </source>
</evidence>
<gene>
    <name evidence="5" type="ORF">ab3b_00941</name>
</gene>
<name>A0A0D1KJJ9_9LACO</name>
<organism evidence="5 6">
    <name type="scientific">Weissella cibaria</name>
    <dbReference type="NCBI Taxonomy" id="137591"/>
    <lineage>
        <taxon>Bacteria</taxon>
        <taxon>Bacillati</taxon>
        <taxon>Bacillota</taxon>
        <taxon>Bacilli</taxon>
        <taxon>Lactobacillales</taxon>
        <taxon>Lactobacillaceae</taxon>
        <taxon>Weissella</taxon>
    </lineage>
</organism>
<dbReference type="RefSeq" id="WP_043941051.1">
    <property type="nucleotide sequence ID" value="NZ_JWHT01000023.1"/>
</dbReference>
<feature type="domain" description="HTH marR-type" evidence="4">
    <location>
        <begin position="1"/>
        <end position="133"/>
    </location>
</feature>
<protein>
    <submittedName>
        <fullName evidence="5">Transcriptional regulator SlyA</fullName>
    </submittedName>
</protein>
<keyword evidence="2" id="KW-0238">DNA-binding</keyword>
<dbReference type="GO" id="GO:0003677">
    <property type="term" value="F:DNA binding"/>
    <property type="evidence" value="ECO:0007669"/>
    <property type="project" value="UniProtKB-KW"/>
</dbReference>
<evidence type="ECO:0000256" key="2">
    <source>
        <dbReference type="ARBA" id="ARBA00023125"/>
    </source>
</evidence>
<evidence type="ECO:0000256" key="3">
    <source>
        <dbReference type="ARBA" id="ARBA00023163"/>
    </source>
</evidence>
<dbReference type="Proteomes" id="UP000032289">
    <property type="component" value="Unassembled WGS sequence"/>
</dbReference>
<dbReference type="Gene3D" id="1.10.10.10">
    <property type="entry name" value="Winged helix-like DNA-binding domain superfamily/Winged helix DNA-binding domain"/>
    <property type="match status" value="1"/>
</dbReference>
<dbReference type="GO" id="GO:0003700">
    <property type="term" value="F:DNA-binding transcription factor activity"/>
    <property type="evidence" value="ECO:0007669"/>
    <property type="project" value="InterPro"/>
</dbReference>
<dbReference type="EMBL" id="JWHT01000023">
    <property type="protein sequence ID" value="KIU24874.1"/>
    <property type="molecule type" value="Genomic_DNA"/>
</dbReference>
<evidence type="ECO:0000259" key="4">
    <source>
        <dbReference type="PROSITE" id="PS50995"/>
    </source>
</evidence>
<dbReference type="PRINTS" id="PR00598">
    <property type="entry name" value="HTHMARR"/>
</dbReference>
<dbReference type="PATRIC" id="fig|137591.24.peg.922"/>
<sequence>MTTNLREIGMIARALDSISNVEFKEFNLTKGQYLYLVRIVEQPDIIQEALSDLIMVDRTTVSRAVKKLITDGLVEKRDNPANLKIKHLRATDKGRAVYQVIKRENDYSEAVALQGFSNAEVQQLNAMLTRMRENVAADWNAVKKGQHRNY</sequence>
<dbReference type="AlphaFoldDB" id="A0A0D1KJJ9"/>
<dbReference type="PROSITE" id="PS50995">
    <property type="entry name" value="HTH_MARR_2"/>
    <property type="match status" value="1"/>
</dbReference>
<evidence type="ECO:0000313" key="6">
    <source>
        <dbReference type="Proteomes" id="UP000032289"/>
    </source>
</evidence>
<dbReference type="SUPFAM" id="SSF46785">
    <property type="entry name" value="Winged helix' DNA-binding domain"/>
    <property type="match status" value="1"/>
</dbReference>
<accession>A0A0D1KJJ9</accession>
<dbReference type="PANTHER" id="PTHR42756:SF2">
    <property type="entry name" value="MARR FAMILY REGULATORY PROTEIN"/>
    <property type="match status" value="1"/>
</dbReference>
<dbReference type="InterPro" id="IPR036390">
    <property type="entry name" value="WH_DNA-bd_sf"/>
</dbReference>
<proteinExistence type="predicted"/>
<dbReference type="InterPro" id="IPR036388">
    <property type="entry name" value="WH-like_DNA-bd_sf"/>
</dbReference>